<gene>
    <name evidence="2" type="ORF">J2S42_003130</name>
</gene>
<keyword evidence="3" id="KW-1185">Reference proteome</keyword>
<accession>A0AAE3VZ83</accession>
<protein>
    <submittedName>
        <fullName evidence="2">Uncharacterized protein</fullName>
    </submittedName>
</protein>
<dbReference type="AlphaFoldDB" id="A0AAE3VZ83"/>
<evidence type="ECO:0000313" key="3">
    <source>
        <dbReference type="Proteomes" id="UP001240236"/>
    </source>
</evidence>
<organism evidence="2 3">
    <name type="scientific">Catenuloplanes indicus</name>
    <dbReference type="NCBI Taxonomy" id="137267"/>
    <lineage>
        <taxon>Bacteria</taxon>
        <taxon>Bacillati</taxon>
        <taxon>Actinomycetota</taxon>
        <taxon>Actinomycetes</taxon>
        <taxon>Micromonosporales</taxon>
        <taxon>Micromonosporaceae</taxon>
        <taxon>Catenuloplanes</taxon>
    </lineage>
</organism>
<dbReference type="RefSeq" id="WP_307239804.1">
    <property type="nucleotide sequence ID" value="NZ_JAUSUZ010000001.1"/>
</dbReference>
<evidence type="ECO:0000256" key="1">
    <source>
        <dbReference type="SAM" id="Phobius"/>
    </source>
</evidence>
<feature type="transmembrane region" description="Helical" evidence="1">
    <location>
        <begin position="92"/>
        <end position="114"/>
    </location>
</feature>
<dbReference type="Pfam" id="PF19744">
    <property type="entry name" value="DUF6232"/>
    <property type="match status" value="1"/>
</dbReference>
<reference evidence="2 3" key="1">
    <citation type="submission" date="2023-07" db="EMBL/GenBank/DDBJ databases">
        <title>Sequencing the genomes of 1000 actinobacteria strains.</title>
        <authorList>
            <person name="Klenk H.-P."/>
        </authorList>
    </citation>
    <scope>NUCLEOTIDE SEQUENCE [LARGE SCALE GENOMIC DNA]</scope>
    <source>
        <strain evidence="2 3">DSM 44709</strain>
    </source>
</reference>
<keyword evidence="1" id="KW-1133">Transmembrane helix</keyword>
<keyword evidence="1" id="KW-0812">Transmembrane</keyword>
<dbReference type="InterPro" id="IPR045629">
    <property type="entry name" value="DUF6232"/>
</dbReference>
<keyword evidence="1" id="KW-0472">Membrane</keyword>
<dbReference type="EMBL" id="JAUSUZ010000001">
    <property type="protein sequence ID" value="MDQ0366461.1"/>
    <property type="molecule type" value="Genomic_DNA"/>
</dbReference>
<comment type="caution">
    <text evidence="2">The sequence shown here is derived from an EMBL/GenBank/DDBJ whole genome shotgun (WGS) entry which is preliminary data.</text>
</comment>
<evidence type="ECO:0000313" key="2">
    <source>
        <dbReference type="EMBL" id="MDQ0366461.1"/>
    </source>
</evidence>
<sequence length="176" mass="19010">MENSARYSPRSTRRYASPGAAPRSRVAFDTADVIVTPEYFQVAGRRWPTSELAGLRTVRGPFDQLTVRAVAASGVSLLAIFAALSFGNGLHALGPAAYVVMGAAAFVPMLLGVVGNRTRPRVYELWGDYQGMSVRLFVSDSERQYGQISRALVRAQEIARLGGVRAPVSSINPYGM</sequence>
<proteinExistence type="predicted"/>
<name>A0AAE3VZ83_9ACTN</name>
<dbReference type="Proteomes" id="UP001240236">
    <property type="component" value="Unassembled WGS sequence"/>
</dbReference>
<feature type="transmembrane region" description="Helical" evidence="1">
    <location>
        <begin position="65"/>
        <end position="86"/>
    </location>
</feature>